<accession>A0A365GZG9</accession>
<keyword evidence="2" id="KW-0472">Membrane</keyword>
<dbReference type="Proteomes" id="UP000251891">
    <property type="component" value="Unassembled WGS sequence"/>
</dbReference>
<evidence type="ECO:0000256" key="1">
    <source>
        <dbReference type="SAM" id="MobiDB-lite"/>
    </source>
</evidence>
<comment type="caution">
    <text evidence="3">The sequence shown here is derived from an EMBL/GenBank/DDBJ whole genome shotgun (WGS) entry which is preliminary data.</text>
</comment>
<feature type="transmembrane region" description="Helical" evidence="2">
    <location>
        <begin position="12"/>
        <end position="37"/>
    </location>
</feature>
<protein>
    <submittedName>
        <fullName evidence="3">Uncharacterized protein</fullName>
    </submittedName>
</protein>
<keyword evidence="2" id="KW-1133">Transmembrane helix</keyword>
<feature type="region of interest" description="Disordered" evidence="1">
    <location>
        <begin position="47"/>
        <end position="91"/>
    </location>
</feature>
<dbReference type="RefSeq" id="WP_111871535.1">
    <property type="nucleotide sequence ID" value="NZ_QLYX01000019.1"/>
</dbReference>
<sequence>MFLAQPSPIGDNYWLFLGPLIVVLGLITWVFILMRVARRKPDYTHSRGEAAHRGVVSGGIIEGDPGQRNRVDEINPEEEEAARREDSRREG</sequence>
<evidence type="ECO:0000256" key="2">
    <source>
        <dbReference type="SAM" id="Phobius"/>
    </source>
</evidence>
<dbReference type="OrthoDB" id="3483766at2"/>
<reference evidence="3 4" key="1">
    <citation type="submission" date="2018-06" db="EMBL/GenBank/DDBJ databases">
        <title>Actinomadura craniellae sp. nov. isolated from marine sponge Craniella sp.</title>
        <authorList>
            <person name="Li L."/>
            <person name="Xu Q.H."/>
            <person name="Lin H.W."/>
            <person name="Lu Y.H."/>
        </authorList>
    </citation>
    <scope>NUCLEOTIDE SEQUENCE [LARGE SCALE GENOMIC DNA]</scope>
    <source>
        <strain evidence="3 4">LHW63021</strain>
    </source>
</reference>
<gene>
    <name evidence="3" type="ORF">DPM19_30430</name>
</gene>
<evidence type="ECO:0000313" key="3">
    <source>
        <dbReference type="EMBL" id="RAY11343.1"/>
    </source>
</evidence>
<keyword evidence="2" id="KW-0812">Transmembrane</keyword>
<proteinExistence type="predicted"/>
<name>A0A365GZG9_9ACTN</name>
<dbReference type="AlphaFoldDB" id="A0A365GZG9"/>
<feature type="compositionally biased region" description="Basic and acidic residues" evidence="1">
    <location>
        <begin position="81"/>
        <end position="91"/>
    </location>
</feature>
<dbReference type="EMBL" id="QLYX01000019">
    <property type="protein sequence ID" value="RAY11343.1"/>
    <property type="molecule type" value="Genomic_DNA"/>
</dbReference>
<keyword evidence="4" id="KW-1185">Reference proteome</keyword>
<organism evidence="3 4">
    <name type="scientific">Actinomadura craniellae</name>
    <dbReference type="NCBI Taxonomy" id="2231787"/>
    <lineage>
        <taxon>Bacteria</taxon>
        <taxon>Bacillati</taxon>
        <taxon>Actinomycetota</taxon>
        <taxon>Actinomycetes</taxon>
        <taxon>Streptosporangiales</taxon>
        <taxon>Thermomonosporaceae</taxon>
        <taxon>Actinomadura</taxon>
    </lineage>
</organism>
<evidence type="ECO:0000313" key="4">
    <source>
        <dbReference type="Proteomes" id="UP000251891"/>
    </source>
</evidence>